<feature type="signal peptide" evidence="1">
    <location>
        <begin position="1"/>
        <end position="19"/>
    </location>
</feature>
<keyword evidence="3" id="KW-1185">Reference proteome</keyword>
<evidence type="ECO:0000256" key="1">
    <source>
        <dbReference type="SAM" id="SignalP"/>
    </source>
</evidence>
<proteinExistence type="predicted"/>
<organism evidence="2 3">
    <name type="scientific">Engelhardtia mirabilis</name>
    <dbReference type="NCBI Taxonomy" id="2528011"/>
    <lineage>
        <taxon>Bacteria</taxon>
        <taxon>Pseudomonadati</taxon>
        <taxon>Planctomycetota</taxon>
        <taxon>Planctomycetia</taxon>
        <taxon>Planctomycetia incertae sedis</taxon>
        <taxon>Engelhardtia</taxon>
    </lineage>
</organism>
<keyword evidence="1" id="KW-0732">Signal</keyword>
<protein>
    <recommendedName>
        <fullName evidence="4">ELWxxDGT repeat protein</fullName>
    </recommendedName>
</protein>
<dbReference type="AlphaFoldDB" id="A0A518BG26"/>
<dbReference type="EMBL" id="CP036287">
    <property type="protein sequence ID" value="QDU65929.1"/>
    <property type="molecule type" value="Genomic_DNA"/>
</dbReference>
<dbReference type="KEGG" id="pbap:Pla133_09950"/>
<dbReference type="Proteomes" id="UP000316921">
    <property type="component" value="Chromosome"/>
</dbReference>
<feature type="chain" id="PRO_5022244327" description="ELWxxDGT repeat protein" evidence="1">
    <location>
        <begin position="20"/>
        <end position="1037"/>
    </location>
</feature>
<dbReference type="RefSeq" id="WP_145063015.1">
    <property type="nucleotide sequence ID" value="NZ_CP036287.1"/>
</dbReference>
<dbReference type="NCBIfam" id="TIGR04534">
    <property type="entry name" value="ELWxxDGT_rpt"/>
    <property type="match status" value="3"/>
</dbReference>
<dbReference type="InterPro" id="IPR030916">
    <property type="entry name" value="ELWxxDGT_rpt"/>
</dbReference>
<reference evidence="2 3" key="1">
    <citation type="submission" date="2019-02" db="EMBL/GenBank/DDBJ databases">
        <title>Deep-cultivation of Planctomycetes and their phenomic and genomic characterization uncovers novel biology.</title>
        <authorList>
            <person name="Wiegand S."/>
            <person name="Jogler M."/>
            <person name="Boedeker C."/>
            <person name="Pinto D."/>
            <person name="Vollmers J."/>
            <person name="Rivas-Marin E."/>
            <person name="Kohn T."/>
            <person name="Peeters S.H."/>
            <person name="Heuer A."/>
            <person name="Rast P."/>
            <person name="Oberbeckmann S."/>
            <person name="Bunk B."/>
            <person name="Jeske O."/>
            <person name="Meyerdierks A."/>
            <person name="Storesund J.E."/>
            <person name="Kallscheuer N."/>
            <person name="Luecker S."/>
            <person name="Lage O.M."/>
            <person name="Pohl T."/>
            <person name="Merkel B.J."/>
            <person name="Hornburger P."/>
            <person name="Mueller R.-W."/>
            <person name="Bruemmer F."/>
            <person name="Labrenz M."/>
            <person name="Spormann A.M."/>
            <person name="Op den Camp H."/>
            <person name="Overmann J."/>
            <person name="Amann R."/>
            <person name="Jetten M.S.M."/>
            <person name="Mascher T."/>
            <person name="Medema M.H."/>
            <person name="Devos D.P."/>
            <person name="Kaster A.-K."/>
            <person name="Ovreas L."/>
            <person name="Rohde M."/>
            <person name="Galperin M.Y."/>
            <person name="Jogler C."/>
        </authorList>
    </citation>
    <scope>NUCLEOTIDE SEQUENCE [LARGE SCALE GENOMIC DNA]</scope>
    <source>
        <strain evidence="2 3">Pla133</strain>
    </source>
</reference>
<evidence type="ECO:0008006" key="4">
    <source>
        <dbReference type="Google" id="ProtNLM"/>
    </source>
</evidence>
<evidence type="ECO:0000313" key="3">
    <source>
        <dbReference type="Proteomes" id="UP000316921"/>
    </source>
</evidence>
<gene>
    <name evidence="2" type="ORF">Pla133_09950</name>
</gene>
<accession>A0A518BG26</accession>
<name>A0A518BG26_9BACT</name>
<sequence precursor="true">MILRLRLLAVVLLSSAAQGQTLVADINSSTVTEEYSSDPVHLVESGGFVYFSGEDTVHGRELWRTDGTEAGTELVVDLRTGAASSNPEHMVVLADGRIAFAATTLAFTRDLWITDGTAAGTSMLVDLDPTVGDAPSRLTPLGDGLVYFGEAVGRSLWFSDGTPGGAVTLLADLPGGQNEVTSGTATGSGGANSWTMQQMPEVNGTLYFAINGGSPNWSLWRTDGTVSGTAMVTAQSGGGFSDNEVEYLTAFDDAVWFTAGDGLSAGTKLWRSDGTAAGTVPFLDAVGAPAIFEPKLLKVAGNKLYFSGLVAGAGPELCVTDGTVAGTHLVADLNPGPIGSGLYELGTFGDRLVFRGQSIGLGAEPWISDGTAVGTYVLGDIDPGASLPKHFMEFGGKVYFQASRADVGYELWSSDGTPDSAELVSDLEPGVADSFPQKTFASSLGLFFSADLTGLDRELWITDGTSAGTRLVSEINVPPASASSSPGNFGALGDRLYFSADDGSTGRELWASDGTAQGTQLVADIMAGPEGVDPSAIRALGDLVVFGADVPGFGHEPWVSDGTAAGTQMLADIAPGLGDSQYVPLGVVGDRLLFTADDQATGAELWSTDGTPAGTQLLSDINPGSAGSSPAALGQLGDLLLFAATDGSTGVEPWITDGTAAGTSLLVDLRSGPASSSPEFGLTVGDRVYFAAIDSNSGAGVELWVTDGTVAGTQLAVDVQPGSFSSHPHPLVAIADRIYFSARDALSQRQLFVTDGSAPGTVKLTRVESDRTDGPITDQAVSAGEGVFFVVEEVYSEKKLWLTDGTLVGTKPYVTDGVTMTVLSLDLLEKPGLGTRALITLDDGVSGVELWVVGEDLLAPVQLADLNPGIAPSLPSGATLAGDLVFFAADDGVNGRELHALPLPDTGNWKLELIGVGCGASAGVVPTIDASGSATVGDAFKVALSDLPVAAPTTLFLGSGPAFLPLGAGCAILVADPLAVASGTSDGAGTFSVDLVVPAMGALAGVEVPFQGFVFDPGGAVLGLGALTPALSILLGS</sequence>
<evidence type="ECO:0000313" key="2">
    <source>
        <dbReference type="EMBL" id="QDU65929.1"/>
    </source>
</evidence>